<gene>
    <name evidence="2" type="ORF">MOX91_00610</name>
</gene>
<dbReference type="InterPro" id="IPR012334">
    <property type="entry name" value="Pectin_lyas_fold"/>
</dbReference>
<dbReference type="EMBL" id="JALBUT010000001">
    <property type="protein sequence ID" value="MDX8414687.1"/>
    <property type="molecule type" value="Genomic_DNA"/>
</dbReference>
<comment type="caution">
    <text evidence="2">The sequence shown here is derived from an EMBL/GenBank/DDBJ whole genome shotgun (WGS) entry which is preliminary data.</text>
</comment>
<accession>A0ABU4WGS7</accession>
<reference evidence="2 3" key="1">
    <citation type="submission" date="2022-03" db="EMBL/GenBank/DDBJ databases">
        <title>Novel taxa within the pig intestine.</title>
        <authorList>
            <person name="Wylensek D."/>
            <person name="Bishof K."/>
            <person name="Afrizal A."/>
            <person name="Clavel T."/>
        </authorList>
    </citation>
    <scope>NUCLEOTIDE SEQUENCE [LARGE SCALE GENOMIC DNA]</scope>
    <source>
        <strain evidence="2 3">CLA-KB-P66</strain>
    </source>
</reference>
<dbReference type="InterPro" id="IPR006626">
    <property type="entry name" value="PbH1"/>
</dbReference>
<feature type="signal peptide" evidence="1">
    <location>
        <begin position="1"/>
        <end position="19"/>
    </location>
</feature>
<organism evidence="2 3">
    <name type="scientific">Intestinicryptomonas porci</name>
    <dbReference type="NCBI Taxonomy" id="2926320"/>
    <lineage>
        <taxon>Bacteria</taxon>
        <taxon>Pseudomonadati</taxon>
        <taxon>Verrucomicrobiota</taxon>
        <taxon>Opitutia</taxon>
        <taxon>Opitutales</taxon>
        <taxon>Intestinicryptomonaceae</taxon>
        <taxon>Intestinicryptomonas</taxon>
    </lineage>
</organism>
<name>A0ABU4WGS7_9BACT</name>
<protein>
    <submittedName>
        <fullName evidence="2">Right-handed parallel beta-helix repeat-containing protein</fullName>
    </submittedName>
</protein>
<dbReference type="InterPro" id="IPR011050">
    <property type="entry name" value="Pectin_lyase_fold/virulence"/>
</dbReference>
<feature type="chain" id="PRO_5045725758" evidence="1">
    <location>
        <begin position="20"/>
        <end position="849"/>
    </location>
</feature>
<dbReference type="PANTHER" id="PTHR36453">
    <property type="entry name" value="SECRETED PROTEIN-RELATED"/>
    <property type="match status" value="1"/>
</dbReference>
<evidence type="ECO:0000313" key="2">
    <source>
        <dbReference type="EMBL" id="MDX8414687.1"/>
    </source>
</evidence>
<proteinExistence type="predicted"/>
<dbReference type="SMART" id="SM00710">
    <property type="entry name" value="PbH1"/>
    <property type="match status" value="6"/>
</dbReference>
<keyword evidence="1" id="KW-0732">Signal</keyword>
<evidence type="ECO:0000256" key="1">
    <source>
        <dbReference type="SAM" id="SignalP"/>
    </source>
</evidence>
<dbReference type="SUPFAM" id="SSF51126">
    <property type="entry name" value="Pectin lyase-like"/>
    <property type="match status" value="1"/>
</dbReference>
<keyword evidence="3" id="KW-1185">Reference proteome</keyword>
<dbReference type="PANTHER" id="PTHR36453:SF1">
    <property type="entry name" value="RIGHT HANDED BETA HELIX DOMAIN-CONTAINING PROTEIN"/>
    <property type="match status" value="1"/>
</dbReference>
<dbReference type="Proteomes" id="UP001275932">
    <property type="component" value="Unassembled WGS sequence"/>
</dbReference>
<sequence>MVKFVLFLIFALFGVSAFAVSSLQEAFDRAALSKGKTLKLESKTYFLDEPLILSNKHCGLTVLGDPSGKTVISSARKIANWRNVGGGIWKAKVGGDVSSLYVNSRRARFSEIPNGDYFFIKEKVPSRERGGSSSEFIADKNDVLPLLNLQKTELKNARIDAYMSWIHLWLKVESLSQEGLDGESVLLKFLPPASCRPFFIYDKNPRYKILNTRAGLDEEGEFYFDAASREVFYKTYSEISDAFYPALETLLVGCGDSAENKLKNVKFENVSFECGGVKALENGAWQTSAQGATSFPSLVKFENAENIEFNFCIFRRAGGYAIEFGKSVWDSKIRNCIMHDLGAGGARLGVLQKAASGANPELDGLTSGRIEVANNLIFNYGRECKSGIGILAFDVNSCKISNNEIFDGYYTGISVGWTWGSAPTHTQNNKINFNKIHHLSFGEMSDLGGIYTLGSSAGSEIAGNVISDITCHNYGGWGIYNDEGSSGFSVRKNFVIRAQEGGYFMHYGSNCAVENNLFADSKDFQVGLGRHNKNSFSFKKNLVLFGEKSPLFRGNPPKREDAEFDFNVYWRRGFPLGFGGMDFGAWQKSGQDKNSLVAKFSVSDVIAGKIKNGGAFQKIGFEKLEISKAGPQGLMRRIAEGILKNYEFPKVANRAKSANFARYVDDDFSREVLNEKPMLKMEFIGERARILSDASLGRILEVSDEKTTPSWMPYFFYRCNFTKPQTVKISFKMKLSENSDFIFELRENEGVLNRGAKFQIKDAVFMPTNAKLPIGEWLDVEMFLEVNGDYACFVHALNISNSNGRKLVNTSISINSENPSKTFGWMGFIFTGDSGAKTQFANFKILPNK</sequence>
<dbReference type="RefSeq" id="WP_370396137.1">
    <property type="nucleotide sequence ID" value="NZ_JALBUT010000001.1"/>
</dbReference>
<evidence type="ECO:0000313" key="3">
    <source>
        <dbReference type="Proteomes" id="UP001275932"/>
    </source>
</evidence>
<dbReference type="Gene3D" id="2.160.20.10">
    <property type="entry name" value="Single-stranded right-handed beta-helix, Pectin lyase-like"/>
    <property type="match status" value="1"/>
</dbReference>